<dbReference type="CDD" id="cd06260">
    <property type="entry name" value="DUF820-like"/>
    <property type="match status" value="1"/>
</dbReference>
<name>A0ABT2NAL6_9CYAN</name>
<evidence type="ECO:0000259" key="1">
    <source>
        <dbReference type="Pfam" id="PF05685"/>
    </source>
</evidence>
<dbReference type="EMBL" id="JAMXFA010000017">
    <property type="protein sequence ID" value="MCT7978884.1"/>
    <property type="molecule type" value="Genomic_DNA"/>
</dbReference>
<dbReference type="Proteomes" id="UP001525961">
    <property type="component" value="Unassembled WGS sequence"/>
</dbReference>
<accession>A0ABT2NAL6</accession>
<evidence type="ECO:0000313" key="2">
    <source>
        <dbReference type="EMBL" id="MCT7978884.1"/>
    </source>
</evidence>
<reference evidence="2 3" key="1">
    <citation type="journal article" date="2022" name="Front. Microbiol.">
        <title>High genomic differentiation and limited gene flow indicate recent cryptic speciation within the genus Laspinema (cyanobacteria).</title>
        <authorList>
            <person name="Stanojkovic A."/>
            <person name="Skoupy S."/>
            <person name="Skaloud P."/>
            <person name="Dvorak P."/>
        </authorList>
    </citation>
    <scope>NUCLEOTIDE SEQUENCE [LARGE SCALE GENOMIC DNA]</scope>
    <source>
        <strain evidence="2 3">D3b</strain>
    </source>
</reference>
<dbReference type="Pfam" id="PF05685">
    <property type="entry name" value="Uma2"/>
    <property type="match status" value="1"/>
</dbReference>
<dbReference type="PANTHER" id="PTHR34107:SF6">
    <property type="entry name" value="SLR0981 PROTEIN"/>
    <property type="match status" value="1"/>
</dbReference>
<organism evidence="2 3">
    <name type="scientific">Laspinema olomoucense D3b</name>
    <dbReference type="NCBI Taxonomy" id="2953688"/>
    <lineage>
        <taxon>Bacteria</taxon>
        <taxon>Bacillati</taxon>
        <taxon>Cyanobacteriota</taxon>
        <taxon>Cyanophyceae</taxon>
        <taxon>Oscillatoriophycideae</taxon>
        <taxon>Oscillatoriales</taxon>
        <taxon>Laspinemataceae</taxon>
        <taxon>Laspinema</taxon>
        <taxon>Laspinema olomoucense</taxon>
    </lineage>
</organism>
<keyword evidence="2" id="KW-0378">Hydrolase</keyword>
<evidence type="ECO:0000313" key="3">
    <source>
        <dbReference type="Proteomes" id="UP001525961"/>
    </source>
</evidence>
<dbReference type="SUPFAM" id="SSF52980">
    <property type="entry name" value="Restriction endonuclease-like"/>
    <property type="match status" value="1"/>
</dbReference>
<dbReference type="RefSeq" id="WP_261198369.1">
    <property type="nucleotide sequence ID" value="NZ_JAMXFA010000017.1"/>
</dbReference>
<feature type="domain" description="Putative restriction endonuclease" evidence="1">
    <location>
        <begin position="18"/>
        <end position="188"/>
    </location>
</feature>
<comment type="caution">
    <text evidence="2">The sequence shown here is derived from an EMBL/GenBank/DDBJ whole genome shotgun (WGS) entry which is preliminary data.</text>
</comment>
<sequence length="191" mass="21804">MISEPIILNLKTVNLSDDQFYQLCQINENWRLEETAQGELIIMPPVGGITGNRESDFNADVVIWNRQTQLGKVFSSSTIFILPQGGKRSPDVAWVENARWEALTQEQQEKFVPLCPDFVIELRSRTDPLKQLQDKMQEYLNSGLKLGWLINPQTQQVEIYHPTQPVETVPLPTRLSGENVLPGFILDLPLF</sequence>
<keyword evidence="2" id="KW-0540">Nuclease</keyword>
<dbReference type="InterPro" id="IPR011335">
    <property type="entry name" value="Restrct_endonuc-II-like"/>
</dbReference>
<keyword evidence="3" id="KW-1185">Reference proteome</keyword>
<dbReference type="Gene3D" id="3.90.1570.10">
    <property type="entry name" value="tt1808, chain A"/>
    <property type="match status" value="1"/>
</dbReference>
<dbReference type="InterPro" id="IPR008538">
    <property type="entry name" value="Uma2"/>
</dbReference>
<dbReference type="PANTHER" id="PTHR34107">
    <property type="entry name" value="SLL0198 PROTEIN-RELATED"/>
    <property type="match status" value="1"/>
</dbReference>
<dbReference type="InterPro" id="IPR012296">
    <property type="entry name" value="Nuclease_put_TT1808"/>
</dbReference>
<proteinExistence type="predicted"/>
<keyword evidence="2" id="KW-0255">Endonuclease</keyword>
<protein>
    <submittedName>
        <fullName evidence="2">Uma2 family endonuclease</fullName>
    </submittedName>
</protein>
<dbReference type="GO" id="GO:0004519">
    <property type="term" value="F:endonuclease activity"/>
    <property type="evidence" value="ECO:0007669"/>
    <property type="project" value="UniProtKB-KW"/>
</dbReference>
<gene>
    <name evidence="2" type="ORF">NG792_14325</name>
</gene>